<accession>A0A1Y2MG12</accession>
<feature type="region of interest" description="Disordered" evidence="1">
    <location>
        <begin position="260"/>
        <end position="279"/>
    </location>
</feature>
<feature type="compositionally biased region" description="Polar residues" evidence="1">
    <location>
        <begin position="230"/>
        <end position="244"/>
    </location>
</feature>
<reference evidence="2 3" key="1">
    <citation type="journal article" date="2017" name="Genome Announc.">
        <title>Genome sequence of the saprophytic ascomycete Epicoccum nigrum ICMP 19927 strain isolated from New Zealand.</title>
        <authorList>
            <person name="Fokin M."/>
            <person name="Fleetwood D."/>
            <person name="Weir B.S."/>
            <person name="Villas-Boas S.G."/>
        </authorList>
    </citation>
    <scope>NUCLEOTIDE SEQUENCE [LARGE SCALE GENOMIC DNA]</scope>
    <source>
        <strain evidence="2 3">ICMP 19927</strain>
    </source>
</reference>
<sequence length="760" mass="83279">MSDYHNHKPNRHIKTMPFTAKTSKKQNALVSFVSRAKGYGEAIGQVYTTYYSDKPVTSVPESTTTDAVNSAAPSYNTLPPYSASQKLQQVLGMRSPQPLVAPPVMPHDLMGKFEAVTSGRRKHTGSLHASKQAGRSVDSSSTGHGKPNLDDIVEEEESPVKTATDKSKEMETSVSQHIFNSLGLASRFTLLDSDNSGIIDNTDKHPDPDTVDCDYDRYFESGATIVANDDSGTISTGPAYNASPNMERDESLPVFPPFDVETQARDSKESSDSSRSRSYKPVTNILSYLAASSAPYVPRVPIQEPVPVKAPGSKKQPSSTSTRREHSTDVEERSRGSGESKHKPRRTRSGRGRSYKPVTSVLGYLAASSAPYVPRVTVQEPTPVKEATPVKEPAPMNESTPVNESNSMEESTPVETPTSKKRPHSPSTQDEFGLRQSRRARRDANTGLPILSSTDEARWKEDFPGNTTALLTVLLTWSHTIWTLHQRIPNPKLLSTHPVFPYPITPPVAKNLLSASFYDTSIEPHRELRFLGPGDVAELSYHEVDVFRSHRREESSQVALHPPFAAGVLIAMQASAHSRYTTMAQRARTGEGRWCYVLAKGHAPADGATAPHLVLAWHISCVTATSNSLRTLYPDDDRASPLPTAPVAQDHHHHKLRRRSSMQDLGSPTQANWKKTLRATSSTSALPRFDPSAPVEGEGEGEGEVPAKREGGVTLQRTVLRMGKVGRIPLVEGFRVDVDAFQGWMEACGTGDGKVILWRE</sequence>
<feature type="compositionally biased region" description="Basic and acidic residues" evidence="1">
    <location>
        <begin position="262"/>
        <end position="275"/>
    </location>
</feature>
<evidence type="ECO:0000256" key="1">
    <source>
        <dbReference type="SAM" id="MobiDB-lite"/>
    </source>
</evidence>
<evidence type="ECO:0000313" key="3">
    <source>
        <dbReference type="Proteomes" id="UP000193240"/>
    </source>
</evidence>
<feature type="region of interest" description="Disordered" evidence="1">
    <location>
        <begin position="119"/>
        <end position="169"/>
    </location>
</feature>
<name>A0A1Y2MG12_EPING</name>
<feature type="region of interest" description="Disordered" evidence="1">
    <location>
        <begin position="640"/>
        <end position="710"/>
    </location>
</feature>
<feature type="compositionally biased region" description="Polar residues" evidence="1">
    <location>
        <begin position="397"/>
        <end position="417"/>
    </location>
</feature>
<feature type="compositionally biased region" description="Basic residues" evidence="1">
    <location>
        <begin position="651"/>
        <end position="660"/>
    </location>
</feature>
<feature type="region of interest" description="Disordered" evidence="1">
    <location>
        <begin position="304"/>
        <end position="356"/>
    </location>
</feature>
<organism evidence="2 3">
    <name type="scientific">Epicoccum nigrum</name>
    <name type="common">Soil fungus</name>
    <name type="synonym">Epicoccum purpurascens</name>
    <dbReference type="NCBI Taxonomy" id="105696"/>
    <lineage>
        <taxon>Eukaryota</taxon>
        <taxon>Fungi</taxon>
        <taxon>Dikarya</taxon>
        <taxon>Ascomycota</taxon>
        <taxon>Pezizomycotina</taxon>
        <taxon>Dothideomycetes</taxon>
        <taxon>Pleosporomycetidae</taxon>
        <taxon>Pleosporales</taxon>
        <taxon>Pleosporineae</taxon>
        <taxon>Didymellaceae</taxon>
        <taxon>Epicoccum</taxon>
    </lineage>
</organism>
<keyword evidence="3" id="KW-1185">Reference proteome</keyword>
<protein>
    <submittedName>
        <fullName evidence="2">Uncharacterized protein</fullName>
    </submittedName>
</protein>
<dbReference type="AlphaFoldDB" id="A0A1Y2MG12"/>
<dbReference type="Proteomes" id="UP000193240">
    <property type="component" value="Unassembled WGS sequence"/>
</dbReference>
<feature type="region of interest" description="Disordered" evidence="1">
    <location>
        <begin position="228"/>
        <end position="254"/>
    </location>
</feature>
<feature type="compositionally biased region" description="Basic and acidic residues" evidence="1">
    <location>
        <begin position="322"/>
        <end position="341"/>
    </location>
</feature>
<gene>
    <name evidence="2" type="ORF">B5807_01105</name>
</gene>
<feature type="compositionally biased region" description="Polar residues" evidence="1">
    <location>
        <begin position="662"/>
        <end position="685"/>
    </location>
</feature>
<dbReference type="EMBL" id="KZ107838">
    <property type="protein sequence ID" value="OSS55066.1"/>
    <property type="molecule type" value="Genomic_DNA"/>
</dbReference>
<feature type="region of interest" description="Disordered" evidence="1">
    <location>
        <begin position="379"/>
        <end position="449"/>
    </location>
</feature>
<evidence type="ECO:0000313" key="2">
    <source>
        <dbReference type="EMBL" id="OSS55066.1"/>
    </source>
</evidence>
<feature type="compositionally biased region" description="Basic residues" evidence="1">
    <location>
        <begin position="342"/>
        <end position="354"/>
    </location>
</feature>
<dbReference type="InParanoid" id="A0A1Y2MG12"/>
<proteinExistence type="predicted"/>